<protein>
    <submittedName>
        <fullName evidence="1">Uncharacterized protein</fullName>
    </submittedName>
</protein>
<evidence type="ECO:0000313" key="1">
    <source>
        <dbReference type="EMBL" id="RDW56411.1"/>
    </source>
</evidence>
<dbReference type="EMBL" id="PDLM01000049">
    <property type="protein sequence ID" value="RDW56411.1"/>
    <property type="molecule type" value="Genomic_DNA"/>
</dbReference>
<accession>A0A3D8Q3D2</accession>
<dbReference type="AlphaFoldDB" id="A0A3D8Q3D2"/>
<proteinExistence type="predicted"/>
<evidence type="ECO:0000313" key="2">
    <source>
        <dbReference type="Proteomes" id="UP000256645"/>
    </source>
</evidence>
<gene>
    <name evidence="1" type="ORF">BP6252_14161</name>
</gene>
<reference evidence="1 2" key="1">
    <citation type="journal article" date="2018" name="IMA Fungus">
        <title>IMA Genome-F 9: Draft genome sequence of Annulohypoxylon stygium, Aspergillus mulundensis, Berkeleyomyces basicola (syn. Thielaviopsis basicola), Ceratocystis smalleyi, two Cercospora beticola strains, Coleophoma cylindrospora, Fusarium fracticaudum, Phialophora cf. hyalina, and Morchella septimelata.</title>
        <authorList>
            <person name="Wingfield B.D."/>
            <person name="Bills G.F."/>
            <person name="Dong Y."/>
            <person name="Huang W."/>
            <person name="Nel W.J."/>
            <person name="Swalarsk-Parry B.S."/>
            <person name="Vaghefi N."/>
            <person name="Wilken P.M."/>
            <person name="An Z."/>
            <person name="de Beer Z.W."/>
            <person name="De Vos L."/>
            <person name="Chen L."/>
            <person name="Duong T.A."/>
            <person name="Gao Y."/>
            <person name="Hammerbacher A."/>
            <person name="Kikkert J.R."/>
            <person name="Li Y."/>
            <person name="Li H."/>
            <person name="Li K."/>
            <person name="Li Q."/>
            <person name="Liu X."/>
            <person name="Ma X."/>
            <person name="Naidoo K."/>
            <person name="Pethybridge S.J."/>
            <person name="Sun J."/>
            <person name="Steenkamp E.T."/>
            <person name="van der Nest M.A."/>
            <person name="van Wyk S."/>
            <person name="Wingfield M.J."/>
            <person name="Xiong C."/>
            <person name="Yue Q."/>
            <person name="Zhang X."/>
        </authorList>
    </citation>
    <scope>NUCLEOTIDE SEQUENCE [LARGE SCALE GENOMIC DNA]</scope>
    <source>
        <strain evidence="1 2">BP6252</strain>
    </source>
</reference>
<comment type="caution">
    <text evidence="1">The sequence shown here is derived from an EMBL/GenBank/DDBJ whole genome shotgun (WGS) entry which is preliminary data.</text>
</comment>
<sequence>MSASNDLNAAAPSDAAPGAAITSADAALTTCSVLVVEIPVSASVAAMSAAHDAAVVAARAPKERLLNGLLLSIDIANT</sequence>
<keyword evidence="2" id="KW-1185">Reference proteome</keyword>
<dbReference type="Proteomes" id="UP000256645">
    <property type="component" value="Unassembled WGS sequence"/>
</dbReference>
<organism evidence="1 2">
    <name type="scientific">Coleophoma cylindrospora</name>
    <dbReference type="NCBI Taxonomy" id="1849047"/>
    <lineage>
        <taxon>Eukaryota</taxon>
        <taxon>Fungi</taxon>
        <taxon>Dikarya</taxon>
        <taxon>Ascomycota</taxon>
        <taxon>Pezizomycotina</taxon>
        <taxon>Leotiomycetes</taxon>
        <taxon>Helotiales</taxon>
        <taxon>Dermateaceae</taxon>
        <taxon>Coleophoma</taxon>
    </lineage>
</organism>
<name>A0A3D8Q3D2_9HELO</name>